<keyword evidence="1" id="KW-0812">Transmembrane</keyword>
<organism evidence="2 3">
    <name type="scientific">Emergencia timonensis</name>
    <dbReference type="NCBI Taxonomy" id="1776384"/>
    <lineage>
        <taxon>Bacteria</taxon>
        <taxon>Bacillati</taxon>
        <taxon>Bacillota</taxon>
        <taxon>Clostridia</taxon>
        <taxon>Peptostreptococcales</taxon>
        <taxon>Anaerovoracaceae</taxon>
        <taxon>Emergencia</taxon>
    </lineage>
</organism>
<gene>
    <name evidence="2" type="ORF">DW099_10775</name>
</gene>
<evidence type="ECO:0008006" key="4">
    <source>
        <dbReference type="Google" id="ProtNLM"/>
    </source>
</evidence>
<feature type="transmembrane region" description="Helical" evidence="1">
    <location>
        <begin position="106"/>
        <end position="126"/>
    </location>
</feature>
<dbReference type="RefSeq" id="WP_118335701.1">
    <property type="nucleotide sequence ID" value="NZ_AP025567.1"/>
</dbReference>
<name>A0A415E0L9_9FIRM</name>
<dbReference type="AlphaFoldDB" id="A0A415E0L9"/>
<keyword evidence="1" id="KW-0472">Membrane</keyword>
<proteinExistence type="predicted"/>
<evidence type="ECO:0000313" key="2">
    <source>
        <dbReference type="EMBL" id="RHJ87179.1"/>
    </source>
</evidence>
<evidence type="ECO:0000256" key="1">
    <source>
        <dbReference type="SAM" id="Phobius"/>
    </source>
</evidence>
<dbReference type="STRING" id="1776384.GCA_900086585_00633"/>
<dbReference type="OrthoDB" id="9909960at2"/>
<dbReference type="Proteomes" id="UP000284841">
    <property type="component" value="Unassembled WGS sequence"/>
</dbReference>
<comment type="caution">
    <text evidence="2">The sequence shown here is derived from an EMBL/GenBank/DDBJ whole genome shotgun (WGS) entry which is preliminary data.</text>
</comment>
<accession>A0A415E0L9</accession>
<dbReference type="EMBL" id="QRMS01000003">
    <property type="protein sequence ID" value="RHJ87179.1"/>
    <property type="molecule type" value="Genomic_DNA"/>
</dbReference>
<sequence length="213" mass="24504">MIIYLGNKATERDTLDFLTDMLADGYSFRGLNMGYGKLKYTGHHDRSNKIGVMSKDDYDKLSEQEKKDFKYIDETGENVFYQTKKTIGDNNFYRNKKEEKERNPSNYIIGGLVVLAVMAVIVKVLLSMDTQGVFKTLGEIFLQPIVFFMVFLPALIWILAWIAHKLIIKTIEADDNRENRKKARKTKLLYNTVMQIAAFLIQIGVALAPLLHH</sequence>
<feature type="transmembrane region" description="Helical" evidence="1">
    <location>
        <begin position="188"/>
        <end position="211"/>
    </location>
</feature>
<keyword evidence="1" id="KW-1133">Transmembrane helix</keyword>
<reference evidence="2 3" key="1">
    <citation type="submission" date="2018-08" db="EMBL/GenBank/DDBJ databases">
        <title>A genome reference for cultivated species of the human gut microbiota.</title>
        <authorList>
            <person name="Zou Y."/>
            <person name="Xue W."/>
            <person name="Luo G."/>
        </authorList>
    </citation>
    <scope>NUCLEOTIDE SEQUENCE [LARGE SCALE GENOMIC DNA]</scope>
    <source>
        <strain evidence="2 3">AM07-24</strain>
    </source>
</reference>
<protein>
    <recommendedName>
        <fullName evidence="4">DUF2812 domain-containing protein</fullName>
    </recommendedName>
</protein>
<keyword evidence="3" id="KW-1185">Reference proteome</keyword>
<evidence type="ECO:0000313" key="3">
    <source>
        <dbReference type="Proteomes" id="UP000284841"/>
    </source>
</evidence>
<feature type="transmembrane region" description="Helical" evidence="1">
    <location>
        <begin position="146"/>
        <end position="167"/>
    </location>
</feature>